<dbReference type="HAMAP" id="MF_00484">
    <property type="entry name" value="Glycogen_synth"/>
    <property type="match status" value="1"/>
</dbReference>
<feature type="binding site" evidence="8">
    <location>
        <position position="15"/>
    </location>
    <ligand>
        <name>ADP-alpha-D-glucose</name>
        <dbReference type="ChEBI" id="CHEBI:57498"/>
    </ligand>
</feature>
<feature type="domain" description="Starch synthase catalytic" evidence="10">
    <location>
        <begin position="2"/>
        <end position="230"/>
    </location>
</feature>
<dbReference type="EC" id="2.4.1.21" evidence="8"/>
<proteinExistence type="inferred from homology"/>
<protein>
    <recommendedName>
        <fullName evidence="8">Glycogen synthase</fullName>
        <ecNumber evidence="8">2.4.1.21</ecNumber>
    </recommendedName>
    <alternativeName>
        <fullName evidence="8">Starch [bacterial glycogen] synthase</fullName>
    </alternativeName>
</protein>
<evidence type="ECO:0000256" key="3">
    <source>
        <dbReference type="ARBA" id="ARBA00004964"/>
    </source>
</evidence>
<dbReference type="Proteomes" id="UP001501411">
    <property type="component" value="Unassembled WGS sequence"/>
</dbReference>
<gene>
    <name evidence="8 11" type="primary">glgA</name>
    <name evidence="11" type="ORF">GCM10023231_18790</name>
</gene>
<dbReference type="PANTHER" id="PTHR45825">
    <property type="entry name" value="GRANULE-BOUND STARCH SYNTHASE 1, CHLOROPLASTIC/AMYLOPLASTIC"/>
    <property type="match status" value="1"/>
</dbReference>
<comment type="pathway">
    <text evidence="3 8">Glycan biosynthesis; glycogen biosynthesis.</text>
</comment>
<dbReference type="InterPro" id="IPR011835">
    <property type="entry name" value="GS/SS"/>
</dbReference>
<dbReference type="Gene3D" id="3.40.50.2000">
    <property type="entry name" value="Glycogen Phosphorylase B"/>
    <property type="match status" value="2"/>
</dbReference>
<sequence length="474" mass="53671">MHVIHFAAECYPVAKVGGLADVLGALPKYQQKAGQRTSVVLPFYNKPFVQEHRFVPLYEGMIQQGDKTYPYTILKEDGDSLGFELLLVQIPQLLDRAEIYGYADESEQFLAYQHAALDWLCACQIRPDIIHCHDHHAGLIPFYMEYVPQFQFLKGIPTVATVHNGQYQGWMHWHMASFMPSFDTWRWGLLDWDGLINPLAALIKCCWAYTAVSEGYLHELYSKANGLESLFYAEQAKSYGIVNGIDKDVWNPTTDPMLSSSFNLVNVNKGKQANKTALCQQFQLPDNLPLFVFIGRFALEKGADLLPDAIRHMLQQHPGQVNFVVLGSGDAIVEQSLQAISIDFPQHFGLYIGYNETLAHQIYAAADYLLMPSRVEPCGLNQLYAMRYGTIPVVHATGGLKDTVKDLATADGYGMLFTDATVDATIEALERAWIHWQETTAKMKTQLRKQLMKLDFSWEKSTTKYNTLYKQLTN</sequence>
<evidence type="ECO:0000313" key="12">
    <source>
        <dbReference type="Proteomes" id="UP001501411"/>
    </source>
</evidence>
<dbReference type="NCBIfam" id="TIGR02095">
    <property type="entry name" value="glgA"/>
    <property type="match status" value="1"/>
</dbReference>
<keyword evidence="12" id="KW-1185">Reference proteome</keyword>
<dbReference type="InterPro" id="IPR001296">
    <property type="entry name" value="Glyco_trans_1"/>
</dbReference>
<keyword evidence="7 8" id="KW-0320">Glycogen biosynthesis</keyword>
<evidence type="ECO:0000259" key="10">
    <source>
        <dbReference type="Pfam" id="PF08323"/>
    </source>
</evidence>
<dbReference type="EMBL" id="BAABIQ010000029">
    <property type="protein sequence ID" value="GAA4791106.1"/>
    <property type="molecule type" value="Genomic_DNA"/>
</dbReference>
<evidence type="ECO:0000256" key="6">
    <source>
        <dbReference type="ARBA" id="ARBA00022679"/>
    </source>
</evidence>
<comment type="similarity">
    <text evidence="4 8">Belongs to the glycosyltransferase 1 family. Bacterial/plant glycogen synthase subfamily.</text>
</comment>
<dbReference type="Pfam" id="PF00534">
    <property type="entry name" value="Glycos_transf_1"/>
    <property type="match status" value="1"/>
</dbReference>
<evidence type="ECO:0000256" key="2">
    <source>
        <dbReference type="ARBA" id="ARBA00002764"/>
    </source>
</evidence>
<dbReference type="RefSeq" id="WP_345231507.1">
    <property type="nucleotide sequence ID" value="NZ_BAABIQ010000029.1"/>
</dbReference>
<comment type="caution">
    <text evidence="11">The sequence shown here is derived from an EMBL/GenBank/DDBJ whole genome shotgun (WGS) entry which is preliminary data.</text>
</comment>
<dbReference type="CDD" id="cd03791">
    <property type="entry name" value="GT5_Glycogen_synthase_DULL1-like"/>
    <property type="match status" value="1"/>
</dbReference>
<feature type="domain" description="Glycosyl transferase family 1" evidence="9">
    <location>
        <begin position="280"/>
        <end position="449"/>
    </location>
</feature>
<evidence type="ECO:0000256" key="7">
    <source>
        <dbReference type="ARBA" id="ARBA00023056"/>
    </source>
</evidence>
<evidence type="ECO:0000256" key="8">
    <source>
        <dbReference type="HAMAP-Rule" id="MF_00484"/>
    </source>
</evidence>
<evidence type="ECO:0000256" key="1">
    <source>
        <dbReference type="ARBA" id="ARBA00001478"/>
    </source>
</evidence>
<keyword evidence="5 8" id="KW-0328">Glycosyltransferase</keyword>
<evidence type="ECO:0000313" key="11">
    <source>
        <dbReference type="EMBL" id="GAA4791106.1"/>
    </source>
</evidence>
<evidence type="ECO:0000256" key="4">
    <source>
        <dbReference type="ARBA" id="ARBA00010281"/>
    </source>
</evidence>
<reference evidence="12" key="1">
    <citation type="journal article" date="2019" name="Int. J. Syst. Evol. Microbiol.">
        <title>The Global Catalogue of Microorganisms (GCM) 10K type strain sequencing project: providing services to taxonomists for standard genome sequencing and annotation.</title>
        <authorList>
            <consortium name="The Broad Institute Genomics Platform"/>
            <consortium name="The Broad Institute Genome Sequencing Center for Infectious Disease"/>
            <person name="Wu L."/>
            <person name="Ma J."/>
        </authorList>
    </citation>
    <scope>NUCLEOTIDE SEQUENCE [LARGE SCALE GENOMIC DNA]</scope>
    <source>
        <strain evidence="12">JCM 18200</strain>
    </source>
</reference>
<accession>A0ABP9B5X4</accession>
<keyword evidence="6 8" id="KW-0808">Transferase</keyword>
<comment type="function">
    <text evidence="2 8">Synthesizes alpha-1,4-glucan chains using ADP-glucose.</text>
</comment>
<evidence type="ECO:0000256" key="5">
    <source>
        <dbReference type="ARBA" id="ARBA00022676"/>
    </source>
</evidence>
<dbReference type="PANTHER" id="PTHR45825:SF11">
    <property type="entry name" value="ALPHA AMYLASE DOMAIN-CONTAINING PROTEIN"/>
    <property type="match status" value="1"/>
</dbReference>
<dbReference type="Pfam" id="PF08323">
    <property type="entry name" value="Glyco_transf_5"/>
    <property type="match status" value="1"/>
</dbReference>
<organism evidence="11 12">
    <name type="scientific">Olivibacter ginsenosidimutans</name>
    <dbReference type="NCBI Taxonomy" id="1176537"/>
    <lineage>
        <taxon>Bacteria</taxon>
        <taxon>Pseudomonadati</taxon>
        <taxon>Bacteroidota</taxon>
        <taxon>Sphingobacteriia</taxon>
        <taxon>Sphingobacteriales</taxon>
        <taxon>Sphingobacteriaceae</taxon>
        <taxon>Olivibacter</taxon>
    </lineage>
</organism>
<evidence type="ECO:0000259" key="9">
    <source>
        <dbReference type="Pfam" id="PF00534"/>
    </source>
</evidence>
<name>A0ABP9B5X4_9SPHI</name>
<comment type="catalytic activity">
    <reaction evidence="1 8">
        <text>[(1-&gt;4)-alpha-D-glucosyl](n) + ADP-alpha-D-glucose = [(1-&gt;4)-alpha-D-glucosyl](n+1) + ADP + H(+)</text>
        <dbReference type="Rhea" id="RHEA:18189"/>
        <dbReference type="Rhea" id="RHEA-COMP:9584"/>
        <dbReference type="Rhea" id="RHEA-COMP:9587"/>
        <dbReference type="ChEBI" id="CHEBI:15378"/>
        <dbReference type="ChEBI" id="CHEBI:15444"/>
        <dbReference type="ChEBI" id="CHEBI:57498"/>
        <dbReference type="ChEBI" id="CHEBI:456216"/>
        <dbReference type="EC" id="2.4.1.21"/>
    </reaction>
</comment>
<dbReference type="InterPro" id="IPR013534">
    <property type="entry name" value="Starch_synth_cat_dom"/>
</dbReference>
<dbReference type="SUPFAM" id="SSF53756">
    <property type="entry name" value="UDP-Glycosyltransferase/glycogen phosphorylase"/>
    <property type="match status" value="1"/>
</dbReference>